<dbReference type="PANTHER" id="PTHR16518:SF4">
    <property type="entry name" value="G-PROTEIN COUPLED RECEPTOR 153 ISOFORM X1-RELATED"/>
    <property type="match status" value="1"/>
</dbReference>
<evidence type="ECO:0000256" key="2">
    <source>
        <dbReference type="ARBA" id="ARBA00022692"/>
    </source>
</evidence>
<dbReference type="GO" id="GO:0004930">
    <property type="term" value="F:G protein-coupled receptor activity"/>
    <property type="evidence" value="ECO:0007669"/>
    <property type="project" value="InterPro"/>
</dbReference>
<feature type="region of interest" description="Disordered" evidence="5">
    <location>
        <begin position="558"/>
        <end position="590"/>
    </location>
</feature>
<proteinExistence type="predicted"/>
<dbReference type="PRINTS" id="PR01991">
    <property type="entry name" value="GPR153GPR162"/>
</dbReference>
<evidence type="ECO:0000313" key="9">
    <source>
        <dbReference type="Proteomes" id="UP001187415"/>
    </source>
</evidence>
<evidence type="ECO:0000256" key="5">
    <source>
        <dbReference type="SAM" id="MobiDB-lite"/>
    </source>
</evidence>
<dbReference type="EMBL" id="JAUPFM010000005">
    <property type="protein sequence ID" value="KAK2851216.1"/>
    <property type="molecule type" value="Genomic_DNA"/>
</dbReference>
<dbReference type="PROSITE" id="PS50262">
    <property type="entry name" value="G_PROTEIN_RECEP_F1_2"/>
    <property type="match status" value="1"/>
</dbReference>
<evidence type="ECO:0000256" key="4">
    <source>
        <dbReference type="ARBA" id="ARBA00023136"/>
    </source>
</evidence>
<feature type="transmembrane region" description="Helical" evidence="6">
    <location>
        <begin position="169"/>
        <end position="194"/>
    </location>
</feature>
<dbReference type="Pfam" id="PF00001">
    <property type="entry name" value="7tm_1"/>
    <property type="match status" value="1"/>
</dbReference>
<evidence type="ECO:0000256" key="3">
    <source>
        <dbReference type="ARBA" id="ARBA00022989"/>
    </source>
</evidence>
<feature type="compositionally biased region" description="Low complexity" evidence="5">
    <location>
        <begin position="741"/>
        <end position="750"/>
    </location>
</feature>
<accession>A0AA88SWE3</accession>
<keyword evidence="9" id="KW-1185">Reference proteome</keyword>
<feature type="transmembrane region" description="Helical" evidence="6">
    <location>
        <begin position="214"/>
        <end position="231"/>
    </location>
</feature>
<comment type="caution">
    <text evidence="8">The sequence shown here is derived from an EMBL/GenBank/DDBJ whole genome shotgun (WGS) entry which is preliminary data.</text>
</comment>
<feature type="compositionally biased region" description="Polar residues" evidence="5">
    <location>
        <begin position="764"/>
        <end position="793"/>
    </location>
</feature>
<dbReference type="SUPFAM" id="SSF81321">
    <property type="entry name" value="Family A G protein-coupled receptor-like"/>
    <property type="match status" value="1"/>
</dbReference>
<feature type="transmembrane region" description="Helical" evidence="6">
    <location>
        <begin position="137"/>
        <end position="157"/>
    </location>
</feature>
<feature type="compositionally biased region" description="Basic residues" evidence="5">
    <location>
        <begin position="574"/>
        <end position="583"/>
    </location>
</feature>
<feature type="transmembrane region" description="Helical" evidence="6">
    <location>
        <begin position="252"/>
        <end position="273"/>
    </location>
</feature>
<dbReference type="GO" id="GO:0016020">
    <property type="term" value="C:membrane"/>
    <property type="evidence" value="ECO:0007669"/>
    <property type="project" value="UniProtKB-SubCell"/>
</dbReference>
<evidence type="ECO:0000256" key="6">
    <source>
        <dbReference type="SAM" id="Phobius"/>
    </source>
</evidence>
<feature type="compositionally biased region" description="Basic and acidic residues" evidence="5">
    <location>
        <begin position="707"/>
        <end position="717"/>
    </location>
</feature>
<dbReference type="InterPro" id="IPR000276">
    <property type="entry name" value="GPCR_Rhodpsn"/>
</dbReference>
<dbReference type="AlphaFoldDB" id="A0AA88SWE3"/>
<keyword evidence="2 6" id="KW-0812">Transmembrane</keyword>
<evidence type="ECO:0000313" key="8">
    <source>
        <dbReference type="EMBL" id="KAK2851216.1"/>
    </source>
</evidence>
<reference evidence="8" key="1">
    <citation type="submission" date="2023-07" db="EMBL/GenBank/DDBJ databases">
        <title>Chromosome-level Genome Assembly of Striped Snakehead (Channa striata).</title>
        <authorList>
            <person name="Liu H."/>
        </authorList>
    </citation>
    <scope>NUCLEOTIDE SEQUENCE</scope>
    <source>
        <strain evidence="8">Gz</strain>
        <tissue evidence="8">Muscle</tissue>
    </source>
</reference>
<feature type="transmembrane region" description="Helical" evidence="6">
    <location>
        <begin position="293"/>
        <end position="321"/>
    </location>
</feature>
<protein>
    <recommendedName>
        <fullName evidence="7">G-protein coupled receptors family 1 profile domain-containing protein</fullName>
    </recommendedName>
</protein>
<comment type="subcellular location">
    <subcellularLocation>
        <location evidence="1">Membrane</location>
    </subcellularLocation>
</comment>
<keyword evidence="4 6" id="KW-0472">Membrane</keyword>
<dbReference type="InterPro" id="IPR022347">
    <property type="entry name" value="GCR_153/162"/>
</dbReference>
<name>A0AA88SWE3_CHASR</name>
<feature type="transmembrane region" description="Helical" evidence="6">
    <location>
        <begin position="367"/>
        <end position="388"/>
    </location>
</feature>
<dbReference type="InterPro" id="IPR017452">
    <property type="entry name" value="GPCR_Rhodpsn_7TM"/>
</dbReference>
<organism evidence="8 9">
    <name type="scientific">Channa striata</name>
    <name type="common">Snakehead murrel</name>
    <name type="synonym">Ophicephalus striatus</name>
    <dbReference type="NCBI Taxonomy" id="64152"/>
    <lineage>
        <taxon>Eukaryota</taxon>
        <taxon>Metazoa</taxon>
        <taxon>Chordata</taxon>
        <taxon>Craniata</taxon>
        <taxon>Vertebrata</taxon>
        <taxon>Euteleostomi</taxon>
        <taxon>Actinopterygii</taxon>
        <taxon>Neopterygii</taxon>
        <taxon>Teleostei</taxon>
        <taxon>Neoteleostei</taxon>
        <taxon>Acanthomorphata</taxon>
        <taxon>Anabantaria</taxon>
        <taxon>Anabantiformes</taxon>
        <taxon>Channoidei</taxon>
        <taxon>Channidae</taxon>
        <taxon>Channa</taxon>
    </lineage>
</organism>
<gene>
    <name evidence="8" type="ORF">Q5P01_007492</name>
</gene>
<dbReference type="InterPro" id="IPR022335">
    <property type="entry name" value="GPR153"/>
</dbReference>
<dbReference type="CDD" id="cd15907">
    <property type="entry name" value="7tmA_GPR153"/>
    <property type="match status" value="1"/>
</dbReference>
<dbReference type="PRINTS" id="PR01992">
    <property type="entry name" value="GPR153"/>
</dbReference>
<keyword evidence="3 6" id="KW-1133">Transmembrane helix</keyword>
<evidence type="ECO:0000256" key="1">
    <source>
        <dbReference type="ARBA" id="ARBA00004370"/>
    </source>
</evidence>
<dbReference type="Proteomes" id="UP001187415">
    <property type="component" value="Unassembled WGS sequence"/>
</dbReference>
<dbReference type="Gene3D" id="1.20.1070.10">
    <property type="entry name" value="Rhodopsin 7-helix transmembrane proteins"/>
    <property type="match status" value="1"/>
</dbReference>
<feature type="transmembrane region" description="Helical" evidence="6">
    <location>
        <begin position="400"/>
        <end position="424"/>
    </location>
</feature>
<sequence>MLKLRCGFRYSKALSGAAVKLRGHFIPSFWRTGSSQFGDVDAAGPTRTSADVNDAPLGARTSPGSFCLALFTPTQIGCQPCQTPCIPSCPSPPPPSPRVYLLLPTVPCGPPGSALPRSNMVDEVTTMKDDIINANTLAWLVCSGVSILANTWSILSVSAKQKKWKPLEFLICTLAGTHILNMAIPITMYCVITLRRQHSSYEWNEGLCKVFVSTFYTLTLVTCFSVTSLSYHRMWMVRWPVNYRLSNTKKQAVHTVMGIWMVSFILSTLPAVGWHDTIDRFYTSDCRFIVTEIGLGFGVCFLLLIGGSVAMGVICIGIALFQTFSIQAGHNADKNKFNVPTIVVEDAQGKRRSSIDGSEPLKTSLQITYLISGIVFIYDFLTGFPILVVSFTSLKFDRSYNWMVLCVLWCSIAQSILLPMFLWACDRYRADIRMVWEKCVAIMSNDDVDEENSQDGGIHADLIYDRPYDYSSAPEIVTIDRNAKYEFSTLEMGVAQGYPLREQQEDKMQYLQVPPTRRYSHDETDMWTNDRIPSYLHRWGSTEDMIVSAHYSSTLPRHERRRSSLVSYQEESHHHHHPHRKRRRSEDSMHSLKHLPRVVCGGDRYEDELLCFSRDEVINFIDETPLPSPRKSPRRISTISLIPNVYEQHPVTLPHFPLTDFEREPQVLRRFSEHRRNSSRGNSPEGSPKPDRPSGRKSPVACGSAKGSREHLHDGKQQVDLGSPGCSQQTPGHSAYRPRTGGAARASAGANWGHQKHLSKAESKGSTNSFVSTPSASSSGYITFHSDSVGSTT</sequence>
<evidence type="ECO:0000259" key="7">
    <source>
        <dbReference type="PROSITE" id="PS50262"/>
    </source>
</evidence>
<dbReference type="PANTHER" id="PTHR16518">
    <property type="entry name" value="G-PROTEIN COUPLED RECEPTOR 153, 162"/>
    <property type="match status" value="1"/>
</dbReference>
<feature type="region of interest" description="Disordered" evidence="5">
    <location>
        <begin position="672"/>
        <end position="793"/>
    </location>
</feature>
<feature type="domain" description="G-protein coupled receptors family 1 profile" evidence="7">
    <location>
        <begin position="149"/>
        <end position="286"/>
    </location>
</feature>